<dbReference type="PANTHER" id="PTHR30069:SF29">
    <property type="entry name" value="HEMOGLOBIN AND HEMOGLOBIN-HAPTOGLOBIN-BINDING PROTEIN 1-RELATED"/>
    <property type="match status" value="1"/>
</dbReference>
<evidence type="ECO:0000256" key="8">
    <source>
        <dbReference type="ARBA" id="ARBA00023170"/>
    </source>
</evidence>
<dbReference type="GO" id="GO:0015344">
    <property type="term" value="F:siderophore uptake transmembrane transporter activity"/>
    <property type="evidence" value="ECO:0007669"/>
    <property type="project" value="TreeGrafter"/>
</dbReference>
<dbReference type="InterPro" id="IPR012910">
    <property type="entry name" value="Plug_dom"/>
</dbReference>
<keyword evidence="4" id="KW-0812">Transmembrane</keyword>
<dbReference type="Gene3D" id="2.60.40.1120">
    <property type="entry name" value="Carboxypeptidase-like, regulatory domain"/>
    <property type="match status" value="1"/>
</dbReference>
<dbReference type="GO" id="GO:0044718">
    <property type="term" value="P:siderophore transmembrane transport"/>
    <property type="evidence" value="ECO:0007669"/>
    <property type="project" value="TreeGrafter"/>
</dbReference>
<dbReference type="PANTHER" id="PTHR30069">
    <property type="entry name" value="TONB-DEPENDENT OUTER MEMBRANE RECEPTOR"/>
    <property type="match status" value="1"/>
</dbReference>
<proteinExistence type="inferred from homology"/>
<evidence type="ECO:0000256" key="9">
    <source>
        <dbReference type="ARBA" id="ARBA00023237"/>
    </source>
</evidence>
<feature type="domain" description="TonB-dependent receptor plug" evidence="12">
    <location>
        <begin position="121"/>
        <end position="199"/>
    </location>
</feature>
<accession>A0A1G8WDU8</accession>
<protein>
    <submittedName>
        <fullName evidence="13">Outer membrane receptor for ferrienterochelin and colicins</fullName>
    </submittedName>
</protein>
<dbReference type="Gene3D" id="2.40.170.20">
    <property type="entry name" value="TonB-dependent receptor, beta-barrel domain"/>
    <property type="match status" value="1"/>
</dbReference>
<keyword evidence="14" id="KW-1185">Reference proteome</keyword>
<keyword evidence="2" id="KW-0813">Transport</keyword>
<evidence type="ECO:0000256" key="2">
    <source>
        <dbReference type="ARBA" id="ARBA00022448"/>
    </source>
</evidence>
<keyword evidence="6 10" id="KW-0798">TonB box</keyword>
<keyword evidence="9" id="KW-0998">Cell outer membrane</keyword>
<keyword evidence="3" id="KW-1134">Transmembrane beta strand</keyword>
<evidence type="ECO:0000313" key="13">
    <source>
        <dbReference type="EMBL" id="SDJ76509.1"/>
    </source>
</evidence>
<dbReference type="Pfam" id="PF07715">
    <property type="entry name" value="Plug"/>
    <property type="match status" value="1"/>
</dbReference>
<dbReference type="InterPro" id="IPR008969">
    <property type="entry name" value="CarboxyPept-like_regulatory"/>
</dbReference>
<evidence type="ECO:0000256" key="10">
    <source>
        <dbReference type="RuleBase" id="RU003357"/>
    </source>
</evidence>
<dbReference type="SUPFAM" id="SSF56935">
    <property type="entry name" value="Porins"/>
    <property type="match status" value="1"/>
</dbReference>
<gene>
    <name evidence="13" type="ORF">SAMN05421823_10152</name>
</gene>
<evidence type="ECO:0000256" key="4">
    <source>
        <dbReference type="ARBA" id="ARBA00022692"/>
    </source>
</evidence>
<dbReference type="InterPro" id="IPR036942">
    <property type="entry name" value="Beta-barrel_TonB_sf"/>
</dbReference>
<dbReference type="InterPro" id="IPR037066">
    <property type="entry name" value="Plug_dom_sf"/>
</dbReference>
<dbReference type="GO" id="GO:0009279">
    <property type="term" value="C:cell outer membrane"/>
    <property type="evidence" value="ECO:0007669"/>
    <property type="project" value="UniProtKB-SubCell"/>
</dbReference>
<dbReference type="Pfam" id="PF13715">
    <property type="entry name" value="CarbopepD_reg_2"/>
    <property type="match status" value="1"/>
</dbReference>
<evidence type="ECO:0000256" key="5">
    <source>
        <dbReference type="ARBA" id="ARBA00022729"/>
    </source>
</evidence>
<dbReference type="STRING" id="1075417.SAMN05421823_10152"/>
<evidence type="ECO:0000259" key="11">
    <source>
        <dbReference type="Pfam" id="PF00593"/>
    </source>
</evidence>
<comment type="similarity">
    <text evidence="10">Belongs to the TonB-dependent receptor family.</text>
</comment>
<evidence type="ECO:0000256" key="7">
    <source>
        <dbReference type="ARBA" id="ARBA00023136"/>
    </source>
</evidence>
<sequence length="775" mass="87813">MRHTISGYVREAGSAELLIGVNVYLPALQRGTTTNSYGFYSLTLPEADTVELVFSYVGYQPKSFRVPLRAAQQLDVALRGSMTLQEVVVEAPPSPPVSSTVQMSAVEVPIAQVKAIPALLGEKDVLKVLQLMPGVQSGSEGNSGLYVRGGGPDQNLIILDDAVVYNAYHLFGFFSLFNGDALKSVELTKGGFPARYGGRLSSVLEMNMKDGNKETLQGEAGLGLISSRLTLEGPLVKNKASFLISGRRTYADLLIRPFLPEGDGGYYFWDLNGKLNYDFGRNDKVYLSGYFGRDRFFFSEKEDDYQTKAGINWGNATGTVRWNHLYSERLFANTSLIFSNYRFNIFVDETQTDAEGQEEEFNLRYYSGVRDWSLKHDLFYVPNPRHTLRLGLHTTLHRFTPSAFVANDPDVGENRREVTPIDGVESGVYLEDTYQPTPLWLLNGGIRLSHFYTNGRHYINPEPRLALAYKFRDDWSVKASYATMNQYIHLLSNTGVGLPTDLWVPSTARIRPQRSQQVALGLAKDFMQRDLALTIEGYYKKMDHIINYKEGASFFLIEDGPEGAAPVSWEENVTTGQGWSYGAEVLLQRKVGKFSGWIGYTLSWTQLQFEELNQGKPFWARYDRRHDVSVVGIYRPSDRITLSGTWVYGTGNAITLPLADYRAPYHIPGQSAGRYSGNYWVGGYNVEDYGERNAYRMAPYHRLDVGIQFHKQTGWGERTWELSFYNTYARQNPFFYFIEDDQTYDEQTQQTTYRTLLKQVSLFPIVPSISYSLKF</sequence>
<dbReference type="EMBL" id="FNFO01000001">
    <property type="protein sequence ID" value="SDJ76509.1"/>
    <property type="molecule type" value="Genomic_DNA"/>
</dbReference>
<evidence type="ECO:0000259" key="12">
    <source>
        <dbReference type="Pfam" id="PF07715"/>
    </source>
</evidence>
<evidence type="ECO:0000256" key="1">
    <source>
        <dbReference type="ARBA" id="ARBA00004571"/>
    </source>
</evidence>
<dbReference type="Proteomes" id="UP000198510">
    <property type="component" value="Unassembled WGS sequence"/>
</dbReference>
<dbReference type="SUPFAM" id="SSF49464">
    <property type="entry name" value="Carboxypeptidase regulatory domain-like"/>
    <property type="match status" value="1"/>
</dbReference>
<organism evidence="13 14">
    <name type="scientific">Catalinimonas alkaloidigena</name>
    <dbReference type="NCBI Taxonomy" id="1075417"/>
    <lineage>
        <taxon>Bacteria</taxon>
        <taxon>Pseudomonadati</taxon>
        <taxon>Bacteroidota</taxon>
        <taxon>Cytophagia</taxon>
        <taxon>Cytophagales</taxon>
        <taxon>Catalimonadaceae</taxon>
        <taxon>Catalinimonas</taxon>
    </lineage>
</organism>
<evidence type="ECO:0000313" key="14">
    <source>
        <dbReference type="Proteomes" id="UP000198510"/>
    </source>
</evidence>
<dbReference type="InterPro" id="IPR039426">
    <property type="entry name" value="TonB-dep_rcpt-like"/>
</dbReference>
<evidence type="ECO:0000256" key="6">
    <source>
        <dbReference type="ARBA" id="ARBA00023077"/>
    </source>
</evidence>
<evidence type="ECO:0000256" key="3">
    <source>
        <dbReference type="ARBA" id="ARBA00022452"/>
    </source>
</evidence>
<dbReference type="InterPro" id="IPR000531">
    <property type="entry name" value="Beta-barrel_TonB"/>
</dbReference>
<dbReference type="AlphaFoldDB" id="A0A1G8WDU8"/>
<reference evidence="13 14" key="1">
    <citation type="submission" date="2016-10" db="EMBL/GenBank/DDBJ databases">
        <authorList>
            <person name="de Groot N.N."/>
        </authorList>
    </citation>
    <scope>NUCLEOTIDE SEQUENCE [LARGE SCALE GENOMIC DNA]</scope>
    <source>
        <strain evidence="13 14">DSM 25186</strain>
    </source>
</reference>
<keyword evidence="5" id="KW-0732">Signal</keyword>
<dbReference type="Pfam" id="PF00593">
    <property type="entry name" value="TonB_dep_Rec_b-barrel"/>
    <property type="match status" value="1"/>
</dbReference>
<name>A0A1G8WDU8_9BACT</name>
<keyword evidence="8 13" id="KW-0675">Receptor</keyword>
<keyword evidence="7 10" id="KW-0472">Membrane</keyword>
<comment type="subcellular location">
    <subcellularLocation>
        <location evidence="1">Cell outer membrane</location>
        <topology evidence="1">Multi-pass membrane protein</topology>
    </subcellularLocation>
</comment>
<feature type="domain" description="TonB-dependent receptor-like beta-barrel" evidence="11">
    <location>
        <begin position="262"/>
        <end position="723"/>
    </location>
</feature>
<dbReference type="Gene3D" id="2.170.130.10">
    <property type="entry name" value="TonB-dependent receptor, plug domain"/>
    <property type="match status" value="1"/>
</dbReference>